<dbReference type="Pfam" id="PF13602">
    <property type="entry name" value="ADH_zinc_N_2"/>
    <property type="match status" value="1"/>
</dbReference>
<dbReference type="PANTHER" id="PTHR44154">
    <property type="entry name" value="QUINONE OXIDOREDUCTASE"/>
    <property type="match status" value="1"/>
</dbReference>
<evidence type="ECO:0000256" key="1">
    <source>
        <dbReference type="ARBA" id="ARBA00022857"/>
    </source>
</evidence>
<dbReference type="Gene3D" id="3.90.180.10">
    <property type="entry name" value="Medium-chain alcohol dehydrogenases, catalytic domain"/>
    <property type="match status" value="1"/>
</dbReference>
<reference evidence="2" key="1">
    <citation type="submission" date="2020-11" db="EMBL/GenBank/DDBJ databases">
        <authorList>
            <person name="Tran Van P."/>
        </authorList>
    </citation>
    <scope>NUCLEOTIDE SEQUENCE</scope>
</reference>
<accession>A0A7R8ZDE6</accession>
<dbReference type="Gene3D" id="3.40.50.720">
    <property type="entry name" value="NAD(P)-binding Rossmann-like Domain"/>
    <property type="match status" value="1"/>
</dbReference>
<name>A0A7R8ZDE6_TIMDO</name>
<dbReference type="GO" id="GO:0003730">
    <property type="term" value="F:mRNA 3'-UTR binding"/>
    <property type="evidence" value="ECO:0007669"/>
    <property type="project" value="TreeGrafter"/>
</dbReference>
<evidence type="ECO:0008006" key="3">
    <source>
        <dbReference type="Google" id="ProtNLM"/>
    </source>
</evidence>
<organism evidence="2">
    <name type="scientific">Timema douglasi</name>
    <name type="common">Walking stick</name>
    <dbReference type="NCBI Taxonomy" id="61478"/>
    <lineage>
        <taxon>Eukaryota</taxon>
        <taxon>Metazoa</taxon>
        <taxon>Ecdysozoa</taxon>
        <taxon>Arthropoda</taxon>
        <taxon>Hexapoda</taxon>
        <taxon>Insecta</taxon>
        <taxon>Pterygota</taxon>
        <taxon>Neoptera</taxon>
        <taxon>Polyneoptera</taxon>
        <taxon>Phasmatodea</taxon>
        <taxon>Timematodea</taxon>
        <taxon>Timematoidea</taxon>
        <taxon>Timematidae</taxon>
        <taxon>Timema</taxon>
    </lineage>
</organism>
<dbReference type="GO" id="GO:0005829">
    <property type="term" value="C:cytosol"/>
    <property type="evidence" value="ECO:0007669"/>
    <property type="project" value="TreeGrafter"/>
</dbReference>
<dbReference type="AlphaFoldDB" id="A0A7R8ZDE6"/>
<keyword evidence="1" id="KW-0521">NADP</keyword>
<proteinExistence type="predicted"/>
<dbReference type="InterPro" id="IPR051603">
    <property type="entry name" value="Zinc-ADH_QOR/CCCR"/>
</dbReference>
<dbReference type="EMBL" id="OA569302">
    <property type="protein sequence ID" value="CAD7202367.1"/>
    <property type="molecule type" value="Genomic_DNA"/>
</dbReference>
<protein>
    <recommendedName>
        <fullName evidence="3">Quinone oxidoreductase</fullName>
    </recommendedName>
</protein>
<evidence type="ECO:0000313" key="2">
    <source>
        <dbReference type="EMBL" id="CAD7202367.1"/>
    </source>
</evidence>
<dbReference type="GO" id="GO:0003960">
    <property type="term" value="F:quinone reductase (NADPH) activity"/>
    <property type="evidence" value="ECO:0007669"/>
    <property type="project" value="TreeGrafter"/>
</dbReference>
<dbReference type="PANTHER" id="PTHR44154:SF1">
    <property type="entry name" value="QUINONE OXIDOREDUCTASE"/>
    <property type="match status" value="1"/>
</dbReference>
<dbReference type="GO" id="GO:0070402">
    <property type="term" value="F:NADPH binding"/>
    <property type="evidence" value="ECO:0007669"/>
    <property type="project" value="TreeGrafter"/>
</dbReference>
<sequence length="103" mass="11252">MLSFDEEEVVGSRGTVEVNPRSLMITEGVVYGINMPISTEIIVGSVPIFQQELSEMGAAIIKGIEEGWVSPVVAREYKLEEAAQAHHDIIHNTGTLGKLVFKL</sequence>
<gene>
    <name evidence="2" type="ORF">TDIB3V08_LOCUS8552</name>
</gene>